<dbReference type="CDD" id="cd00405">
    <property type="entry name" value="PRAI"/>
    <property type="match status" value="1"/>
</dbReference>
<evidence type="ECO:0000256" key="5">
    <source>
        <dbReference type="ARBA" id="ARBA00022605"/>
    </source>
</evidence>
<sequence>MSTLVKICGLSTQDGLDAALGYGADMVGFVFFDRSPRHVSLEMAARLGERVGSRARKVLLTVNADDASLAAAIAALDPQWLQLHGSETPERIAAIRASFGLPVMKAIGVGDAADLAQIRFFEATADMLLFDAKPPQGAGRPGGNGAGFDWSLLSAVEAKKPWLLAGGLDAGNVAAALSQTRAHGVDVSSGVESSVGVKDRDKIAAFIAQVRATPRCNGAKFGREDQAVDEKLGLARRRV</sequence>
<evidence type="ECO:0000256" key="8">
    <source>
        <dbReference type="ARBA" id="ARBA00023235"/>
    </source>
</evidence>
<name>A0ABZ0HPQ1_9HYPH</name>
<dbReference type="RefSeq" id="WP_407338601.1">
    <property type="nucleotide sequence ID" value="NZ_CP136862.1"/>
</dbReference>
<evidence type="ECO:0000256" key="3">
    <source>
        <dbReference type="ARBA" id="ARBA00012572"/>
    </source>
</evidence>
<reference evidence="11 12" key="1">
    <citation type="submission" date="2023-10" db="EMBL/GenBank/DDBJ databases">
        <title>Novel methanotroph of the genus Methylocapsa from a subarctic wetland.</title>
        <authorList>
            <person name="Belova S.E."/>
            <person name="Oshkin I.Y."/>
            <person name="Miroshnikov K."/>
            <person name="Dedysh S.N."/>
        </authorList>
    </citation>
    <scope>NUCLEOTIDE SEQUENCE [LARGE SCALE GENOMIC DNA]</scope>
    <source>
        <strain evidence="11 12">RX1</strain>
    </source>
</reference>
<dbReference type="HAMAP" id="MF_00135">
    <property type="entry name" value="PRAI"/>
    <property type="match status" value="1"/>
</dbReference>
<dbReference type="InterPro" id="IPR044643">
    <property type="entry name" value="TrpF_fam"/>
</dbReference>
<dbReference type="Proteomes" id="UP001626536">
    <property type="component" value="Chromosome"/>
</dbReference>
<dbReference type="InterPro" id="IPR013785">
    <property type="entry name" value="Aldolase_TIM"/>
</dbReference>
<protein>
    <recommendedName>
        <fullName evidence="4 9">N-(5'-phosphoribosyl)anthranilate isomerase</fullName>
        <shortName evidence="9">PRAI</shortName>
        <ecNumber evidence="3 9">5.3.1.24</ecNumber>
    </recommendedName>
</protein>
<keyword evidence="7 9" id="KW-0057">Aromatic amino acid biosynthesis</keyword>
<dbReference type="InterPro" id="IPR001240">
    <property type="entry name" value="PRAI_dom"/>
</dbReference>
<gene>
    <name evidence="9" type="primary">trpF</name>
    <name evidence="11" type="ORF">RZS28_15310</name>
</gene>
<evidence type="ECO:0000256" key="2">
    <source>
        <dbReference type="ARBA" id="ARBA00004664"/>
    </source>
</evidence>
<dbReference type="EC" id="5.3.1.24" evidence="3 9"/>
<dbReference type="InterPro" id="IPR011060">
    <property type="entry name" value="RibuloseP-bd_barrel"/>
</dbReference>
<dbReference type="Gene3D" id="3.20.20.70">
    <property type="entry name" value="Aldolase class I"/>
    <property type="match status" value="1"/>
</dbReference>
<organism evidence="11 12">
    <name type="scientific">Methylocapsa polymorpha</name>
    <dbReference type="NCBI Taxonomy" id="3080828"/>
    <lineage>
        <taxon>Bacteria</taxon>
        <taxon>Pseudomonadati</taxon>
        <taxon>Pseudomonadota</taxon>
        <taxon>Alphaproteobacteria</taxon>
        <taxon>Hyphomicrobiales</taxon>
        <taxon>Beijerinckiaceae</taxon>
        <taxon>Methylocapsa</taxon>
    </lineage>
</organism>
<evidence type="ECO:0000259" key="10">
    <source>
        <dbReference type="Pfam" id="PF00697"/>
    </source>
</evidence>
<dbReference type="SUPFAM" id="SSF51366">
    <property type="entry name" value="Ribulose-phoshate binding barrel"/>
    <property type="match status" value="1"/>
</dbReference>
<dbReference type="Pfam" id="PF00697">
    <property type="entry name" value="PRAI"/>
    <property type="match status" value="1"/>
</dbReference>
<evidence type="ECO:0000256" key="6">
    <source>
        <dbReference type="ARBA" id="ARBA00022822"/>
    </source>
</evidence>
<keyword evidence="5 9" id="KW-0028">Amino-acid biosynthesis</keyword>
<evidence type="ECO:0000256" key="4">
    <source>
        <dbReference type="ARBA" id="ARBA00022272"/>
    </source>
</evidence>
<keyword evidence="12" id="KW-1185">Reference proteome</keyword>
<evidence type="ECO:0000256" key="7">
    <source>
        <dbReference type="ARBA" id="ARBA00023141"/>
    </source>
</evidence>
<evidence type="ECO:0000256" key="9">
    <source>
        <dbReference type="HAMAP-Rule" id="MF_00135"/>
    </source>
</evidence>
<comment type="pathway">
    <text evidence="2 9">Amino-acid biosynthesis; L-tryptophan biosynthesis; L-tryptophan from chorismate: step 3/5.</text>
</comment>
<dbReference type="PANTHER" id="PTHR42894">
    <property type="entry name" value="N-(5'-PHOSPHORIBOSYL)ANTHRANILATE ISOMERASE"/>
    <property type="match status" value="1"/>
</dbReference>
<evidence type="ECO:0000313" key="12">
    <source>
        <dbReference type="Proteomes" id="UP001626536"/>
    </source>
</evidence>
<dbReference type="PANTHER" id="PTHR42894:SF1">
    <property type="entry name" value="N-(5'-PHOSPHORIBOSYL)ANTHRANILATE ISOMERASE"/>
    <property type="match status" value="1"/>
</dbReference>
<keyword evidence="6 9" id="KW-0822">Tryptophan biosynthesis</keyword>
<dbReference type="EMBL" id="CP136862">
    <property type="protein sequence ID" value="WOJ89158.1"/>
    <property type="molecule type" value="Genomic_DNA"/>
</dbReference>
<comment type="catalytic activity">
    <reaction evidence="1 9">
        <text>N-(5-phospho-beta-D-ribosyl)anthranilate = 1-(2-carboxyphenylamino)-1-deoxy-D-ribulose 5-phosphate</text>
        <dbReference type="Rhea" id="RHEA:21540"/>
        <dbReference type="ChEBI" id="CHEBI:18277"/>
        <dbReference type="ChEBI" id="CHEBI:58613"/>
        <dbReference type="EC" id="5.3.1.24"/>
    </reaction>
</comment>
<evidence type="ECO:0000256" key="1">
    <source>
        <dbReference type="ARBA" id="ARBA00001164"/>
    </source>
</evidence>
<comment type="similarity">
    <text evidence="9">Belongs to the TrpF family.</text>
</comment>
<keyword evidence="8 9" id="KW-0413">Isomerase</keyword>
<dbReference type="GO" id="GO:0004640">
    <property type="term" value="F:phosphoribosylanthranilate isomerase activity"/>
    <property type="evidence" value="ECO:0007669"/>
    <property type="project" value="UniProtKB-EC"/>
</dbReference>
<evidence type="ECO:0000313" key="11">
    <source>
        <dbReference type="EMBL" id="WOJ89158.1"/>
    </source>
</evidence>
<dbReference type="NCBIfam" id="NF002295">
    <property type="entry name" value="PRK01222.1-1"/>
    <property type="match status" value="1"/>
</dbReference>
<feature type="domain" description="N-(5'phosphoribosyl) anthranilate isomerase (PRAI)" evidence="10">
    <location>
        <begin position="5"/>
        <end position="208"/>
    </location>
</feature>
<accession>A0ABZ0HPQ1</accession>
<proteinExistence type="inferred from homology"/>